<keyword evidence="2" id="KW-1185">Reference proteome</keyword>
<accession>A0ABV9HW20</accession>
<dbReference type="EMBL" id="JBHSFV010000002">
    <property type="protein sequence ID" value="MFC4633484.1"/>
    <property type="molecule type" value="Genomic_DNA"/>
</dbReference>
<name>A0ABV9HW20_9FLAO</name>
<evidence type="ECO:0000313" key="1">
    <source>
        <dbReference type="EMBL" id="MFC4633484.1"/>
    </source>
</evidence>
<evidence type="ECO:0000313" key="2">
    <source>
        <dbReference type="Proteomes" id="UP001596043"/>
    </source>
</evidence>
<proteinExistence type="predicted"/>
<protein>
    <recommendedName>
        <fullName evidence="3">DUF4833 domain-containing protein</fullName>
    </recommendedName>
</protein>
<organism evidence="1 2">
    <name type="scientific">Dokdonia ponticola</name>
    <dbReference type="NCBI Taxonomy" id="2041041"/>
    <lineage>
        <taxon>Bacteria</taxon>
        <taxon>Pseudomonadati</taxon>
        <taxon>Bacteroidota</taxon>
        <taxon>Flavobacteriia</taxon>
        <taxon>Flavobacteriales</taxon>
        <taxon>Flavobacteriaceae</taxon>
        <taxon>Dokdonia</taxon>
    </lineage>
</organism>
<reference evidence="2" key="1">
    <citation type="journal article" date="2019" name="Int. J. Syst. Evol. Microbiol.">
        <title>The Global Catalogue of Microorganisms (GCM) 10K type strain sequencing project: providing services to taxonomists for standard genome sequencing and annotation.</title>
        <authorList>
            <consortium name="The Broad Institute Genomics Platform"/>
            <consortium name="The Broad Institute Genome Sequencing Center for Infectious Disease"/>
            <person name="Wu L."/>
            <person name="Ma J."/>
        </authorList>
    </citation>
    <scope>NUCLEOTIDE SEQUENCE [LARGE SCALE GENOMIC DNA]</scope>
    <source>
        <strain evidence="2">YJ-61-S</strain>
    </source>
</reference>
<sequence>MKKITLFILLISSSIFSQTIKEDNTLIILFEEEQGSHTNYNKDKSVNSIFYNIPLDEGNSKDTNDPFYQTNKVSFVYKVFKDFDTAFRKDSTFVIKVDKSFIKNNEDIILTKDDFNKMDRLKLFLKLDQNRSKNIFLINKNEIKDSKLLMRQVDFFYVHSE</sequence>
<evidence type="ECO:0008006" key="3">
    <source>
        <dbReference type="Google" id="ProtNLM"/>
    </source>
</evidence>
<dbReference type="RefSeq" id="WP_379977690.1">
    <property type="nucleotide sequence ID" value="NZ_JBHSFV010000002.1"/>
</dbReference>
<gene>
    <name evidence="1" type="ORF">ACFO3O_06175</name>
</gene>
<dbReference type="Proteomes" id="UP001596043">
    <property type="component" value="Unassembled WGS sequence"/>
</dbReference>
<comment type="caution">
    <text evidence="1">The sequence shown here is derived from an EMBL/GenBank/DDBJ whole genome shotgun (WGS) entry which is preliminary data.</text>
</comment>